<dbReference type="InterPro" id="IPR011042">
    <property type="entry name" value="6-blade_b-propeller_TolB-like"/>
</dbReference>
<name>T0IWN0_9SPHN</name>
<accession>T0IWN0</accession>
<dbReference type="OrthoDB" id="9775406at2"/>
<protein>
    <submittedName>
        <fullName evidence="3">Gluconolactonase</fullName>
    </submittedName>
</protein>
<dbReference type="STRING" id="1346791.M529_21530"/>
<evidence type="ECO:0000256" key="1">
    <source>
        <dbReference type="ARBA" id="ARBA00022801"/>
    </source>
</evidence>
<dbReference type="PANTHER" id="PTHR47572:SF4">
    <property type="entry name" value="LACTONASE DRP35"/>
    <property type="match status" value="1"/>
</dbReference>
<reference evidence="3 4" key="1">
    <citation type="journal article" date="2013" name="Genome Announc.">
        <title>Draft Genome Sequence of Sphingobium ummariense Strain RL-3, a Hexachlorocyclohexane-Degrading Bacterium.</title>
        <authorList>
            <person name="Kohli P."/>
            <person name="Dua A."/>
            <person name="Sangwan N."/>
            <person name="Oldach P."/>
            <person name="Khurana J.P."/>
            <person name="Lal R."/>
        </authorList>
    </citation>
    <scope>NUCLEOTIDE SEQUENCE [LARGE SCALE GENOMIC DNA]</scope>
    <source>
        <strain evidence="3 4">RL-3</strain>
    </source>
</reference>
<organism evidence="3 4">
    <name type="scientific">Sphingobium ummariense RL-3</name>
    <dbReference type="NCBI Taxonomy" id="1346791"/>
    <lineage>
        <taxon>Bacteria</taxon>
        <taxon>Pseudomonadati</taxon>
        <taxon>Pseudomonadota</taxon>
        <taxon>Alphaproteobacteria</taxon>
        <taxon>Sphingomonadales</taxon>
        <taxon>Sphingomonadaceae</taxon>
        <taxon>Sphingobium</taxon>
    </lineage>
</organism>
<dbReference type="PANTHER" id="PTHR47572">
    <property type="entry name" value="LIPOPROTEIN-RELATED"/>
    <property type="match status" value="1"/>
</dbReference>
<sequence length="346" mass="37468">MTLIQHGLGPNPLAGFRVEEHKIRPIGYDLQRPECILAERDGTLWSADARGGVIRIAPDGGQTLISQRVDTHFDLIGDARQSLVSGTLPNGLAFDADGAILISNFGTDRLEIMDRSTGATRVLHDRINGRPLGKVNFVLRDSKGRLWLTISTMINPWTDAITPTIRDGYVALVDDSGIRIVAEGFAFTNEVRLDAAEEWLYVAETTGKRVTRLRVLPDGSLTDRETYGPSDLGRGVIDGICFDAYGNLWATMIFADRLVAITPEGDCLELAEFGDSKATDRFELEFASGSPVSFETLSACGGEIAPWLASVTFAGPDLRTACLGSLKGTSIPTFTSPVAGLPMVHW</sequence>
<dbReference type="AlphaFoldDB" id="T0IWN0"/>
<evidence type="ECO:0000313" key="3">
    <source>
        <dbReference type="EMBL" id="EQB30156.1"/>
    </source>
</evidence>
<dbReference type="Proteomes" id="UP000015523">
    <property type="component" value="Unassembled WGS sequence"/>
</dbReference>
<evidence type="ECO:0000313" key="4">
    <source>
        <dbReference type="Proteomes" id="UP000015523"/>
    </source>
</evidence>
<comment type="caution">
    <text evidence="3">The sequence shown here is derived from an EMBL/GenBank/DDBJ whole genome shotgun (WGS) entry which is preliminary data.</text>
</comment>
<dbReference type="InterPro" id="IPR051262">
    <property type="entry name" value="SMP-30/CGR1_Lactonase"/>
</dbReference>
<dbReference type="RefSeq" id="WP_021319877.1">
    <property type="nucleotide sequence ID" value="NZ_AUWY01000126.1"/>
</dbReference>
<dbReference type="Gene3D" id="2.120.10.30">
    <property type="entry name" value="TolB, C-terminal domain"/>
    <property type="match status" value="1"/>
</dbReference>
<dbReference type="SUPFAM" id="SSF63829">
    <property type="entry name" value="Calcium-dependent phosphotriesterase"/>
    <property type="match status" value="1"/>
</dbReference>
<dbReference type="EMBL" id="AUWY01000126">
    <property type="protein sequence ID" value="EQB30156.1"/>
    <property type="molecule type" value="Genomic_DNA"/>
</dbReference>
<dbReference type="eggNOG" id="COG3386">
    <property type="taxonomic scope" value="Bacteria"/>
</dbReference>
<keyword evidence="1" id="KW-0378">Hydrolase</keyword>
<dbReference type="GO" id="GO:0016787">
    <property type="term" value="F:hydrolase activity"/>
    <property type="evidence" value="ECO:0007669"/>
    <property type="project" value="UniProtKB-KW"/>
</dbReference>
<dbReference type="Pfam" id="PF08450">
    <property type="entry name" value="SGL"/>
    <property type="match status" value="1"/>
</dbReference>
<feature type="domain" description="SMP-30/Gluconolactonase/LRE-like region" evidence="2">
    <location>
        <begin position="34"/>
        <end position="274"/>
    </location>
</feature>
<keyword evidence="4" id="KW-1185">Reference proteome</keyword>
<dbReference type="PATRIC" id="fig|1346791.3.peg.4160"/>
<evidence type="ECO:0000259" key="2">
    <source>
        <dbReference type="Pfam" id="PF08450"/>
    </source>
</evidence>
<proteinExistence type="predicted"/>
<dbReference type="InterPro" id="IPR013658">
    <property type="entry name" value="SGL"/>
</dbReference>
<gene>
    <name evidence="3" type="ORF">M529_21530</name>
</gene>